<name>A0AAN7HBN6_9PEZI</name>
<dbReference type="InterPro" id="IPR049545">
    <property type="entry name" value="Gta3_dom"/>
</dbReference>
<dbReference type="Pfam" id="PF20978">
    <property type="entry name" value="Gta3"/>
    <property type="match status" value="1"/>
</dbReference>
<accession>A0AAN7HBN6</accession>
<gene>
    <name evidence="3" type="ORF">C8A03DRAFT_33021</name>
</gene>
<dbReference type="GO" id="GO:0006450">
    <property type="term" value="P:regulation of translational fidelity"/>
    <property type="evidence" value="ECO:0007669"/>
    <property type="project" value="InterPro"/>
</dbReference>
<proteinExistence type="predicted"/>
<organism evidence="3 4">
    <name type="scientific">Achaetomium macrosporum</name>
    <dbReference type="NCBI Taxonomy" id="79813"/>
    <lineage>
        <taxon>Eukaryota</taxon>
        <taxon>Fungi</taxon>
        <taxon>Dikarya</taxon>
        <taxon>Ascomycota</taxon>
        <taxon>Pezizomycotina</taxon>
        <taxon>Sordariomycetes</taxon>
        <taxon>Sordariomycetidae</taxon>
        <taxon>Sordariales</taxon>
        <taxon>Chaetomiaceae</taxon>
        <taxon>Achaetomium</taxon>
    </lineage>
</organism>
<feature type="compositionally biased region" description="Low complexity" evidence="1">
    <location>
        <begin position="62"/>
        <end position="73"/>
    </location>
</feature>
<dbReference type="InterPro" id="IPR036113">
    <property type="entry name" value="Asp/Glu-ADT_sf_sub_c"/>
</dbReference>
<dbReference type="Proteomes" id="UP001303760">
    <property type="component" value="Unassembled WGS sequence"/>
</dbReference>
<dbReference type="SUPFAM" id="SSF141000">
    <property type="entry name" value="Glu-tRNAGln amidotransferase C subunit"/>
    <property type="match status" value="1"/>
</dbReference>
<keyword evidence="4" id="KW-1185">Reference proteome</keyword>
<evidence type="ECO:0000259" key="2">
    <source>
        <dbReference type="Pfam" id="PF20978"/>
    </source>
</evidence>
<dbReference type="PANTHER" id="PTHR15004:SF0">
    <property type="entry name" value="GLUTAMYL-TRNA(GLN) AMIDOTRANSFERASE SUBUNIT C, MITOCHONDRIAL"/>
    <property type="match status" value="1"/>
</dbReference>
<protein>
    <recommendedName>
        <fullName evidence="2">Glutamyl-tRNA amidotransferase complex subunit Gta3 domain-containing protein</fullName>
    </recommendedName>
</protein>
<dbReference type="EMBL" id="MU860079">
    <property type="protein sequence ID" value="KAK4238907.1"/>
    <property type="molecule type" value="Genomic_DNA"/>
</dbReference>
<dbReference type="GO" id="GO:0032543">
    <property type="term" value="P:mitochondrial translation"/>
    <property type="evidence" value="ECO:0007669"/>
    <property type="project" value="TreeGrafter"/>
</dbReference>
<feature type="region of interest" description="Disordered" evidence="1">
    <location>
        <begin position="1"/>
        <end position="77"/>
    </location>
</feature>
<sequence length="215" mass="23657">MTAARPPLSRLARQRLPLSRLSTRHHSSSAAPSPQPRPHHDPYALLSQPTWSIRSLLPPTPSSNTPSASPNSAPEEEITPAQLSHLLRLSALPQPSSPEETSRMLATLHAQLHFVRDIQRVNTDGVEPLYSIRDETAEGMREATITVDTLKSALADEEVYGRCKRPRRRRTGDQKKGAVDGNGVEDWDVLGCASEKVGRYFVVRSGSGKNEEGKD</sequence>
<evidence type="ECO:0000256" key="1">
    <source>
        <dbReference type="SAM" id="MobiDB-lite"/>
    </source>
</evidence>
<reference evidence="3" key="2">
    <citation type="submission" date="2023-05" db="EMBL/GenBank/DDBJ databases">
        <authorList>
            <consortium name="Lawrence Berkeley National Laboratory"/>
            <person name="Steindorff A."/>
            <person name="Hensen N."/>
            <person name="Bonometti L."/>
            <person name="Westerberg I."/>
            <person name="Brannstrom I.O."/>
            <person name="Guillou S."/>
            <person name="Cros-Aarteil S."/>
            <person name="Calhoun S."/>
            <person name="Haridas S."/>
            <person name="Kuo A."/>
            <person name="Mondo S."/>
            <person name="Pangilinan J."/>
            <person name="Riley R."/>
            <person name="Labutti K."/>
            <person name="Andreopoulos B."/>
            <person name="Lipzen A."/>
            <person name="Chen C."/>
            <person name="Yanf M."/>
            <person name="Daum C."/>
            <person name="Ng V."/>
            <person name="Clum A."/>
            <person name="Ohm R."/>
            <person name="Martin F."/>
            <person name="Silar P."/>
            <person name="Natvig D."/>
            <person name="Lalanne C."/>
            <person name="Gautier V."/>
            <person name="Ament-Velasquez S.L."/>
            <person name="Kruys A."/>
            <person name="Hutchinson M.I."/>
            <person name="Powell A.J."/>
            <person name="Barry K."/>
            <person name="Miller A.N."/>
            <person name="Grigoriev I.V."/>
            <person name="Debuchy R."/>
            <person name="Gladieux P."/>
            <person name="Thoren M.H."/>
            <person name="Johannesson H."/>
        </authorList>
    </citation>
    <scope>NUCLEOTIDE SEQUENCE</scope>
    <source>
        <strain evidence="3">CBS 532.94</strain>
    </source>
</reference>
<reference evidence="3" key="1">
    <citation type="journal article" date="2023" name="Mol. Phylogenet. Evol.">
        <title>Genome-scale phylogeny and comparative genomics of the fungal order Sordariales.</title>
        <authorList>
            <person name="Hensen N."/>
            <person name="Bonometti L."/>
            <person name="Westerberg I."/>
            <person name="Brannstrom I.O."/>
            <person name="Guillou S."/>
            <person name="Cros-Aarteil S."/>
            <person name="Calhoun S."/>
            <person name="Haridas S."/>
            <person name="Kuo A."/>
            <person name="Mondo S."/>
            <person name="Pangilinan J."/>
            <person name="Riley R."/>
            <person name="LaButti K."/>
            <person name="Andreopoulos B."/>
            <person name="Lipzen A."/>
            <person name="Chen C."/>
            <person name="Yan M."/>
            <person name="Daum C."/>
            <person name="Ng V."/>
            <person name="Clum A."/>
            <person name="Steindorff A."/>
            <person name="Ohm R.A."/>
            <person name="Martin F."/>
            <person name="Silar P."/>
            <person name="Natvig D.O."/>
            <person name="Lalanne C."/>
            <person name="Gautier V."/>
            <person name="Ament-Velasquez S.L."/>
            <person name="Kruys A."/>
            <person name="Hutchinson M.I."/>
            <person name="Powell A.J."/>
            <person name="Barry K."/>
            <person name="Miller A.N."/>
            <person name="Grigoriev I.V."/>
            <person name="Debuchy R."/>
            <person name="Gladieux P."/>
            <person name="Hiltunen Thoren M."/>
            <person name="Johannesson H."/>
        </authorList>
    </citation>
    <scope>NUCLEOTIDE SEQUENCE</scope>
    <source>
        <strain evidence="3">CBS 532.94</strain>
    </source>
</reference>
<dbReference type="PANTHER" id="PTHR15004">
    <property type="entry name" value="GLUTAMYL-TRNA(GLN) AMIDOTRANSFERASE SUBUNIT C, MITOCHONDRIAL"/>
    <property type="match status" value="1"/>
</dbReference>
<feature type="domain" description="Glutamyl-tRNA amidotransferase complex subunit Gta3" evidence="2">
    <location>
        <begin position="73"/>
        <end position="129"/>
    </location>
</feature>
<dbReference type="GO" id="GO:0030956">
    <property type="term" value="C:glutamyl-tRNA(Gln) amidotransferase complex"/>
    <property type="evidence" value="ECO:0007669"/>
    <property type="project" value="TreeGrafter"/>
</dbReference>
<evidence type="ECO:0000313" key="3">
    <source>
        <dbReference type="EMBL" id="KAK4238907.1"/>
    </source>
</evidence>
<dbReference type="AlphaFoldDB" id="A0AAN7HBN6"/>
<dbReference type="GO" id="GO:0070681">
    <property type="term" value="P:glutaminyl-tRNAGln biosynthesis via transamidation"/>
    <property type="evidence" value="ECO:0007669"/>
    <property type="project" value="TreeGrafter"/>
</dbReference>
<evidence type="ECO:0000313" key="4">
    <source>
        <dbReference type="Proteomes" id="UP001303760"/>
    </source>
</evidence>
<dbReference type="GO" id="GO:0005739">
    <property type="term" value="C:mitochondrion"/>
    <property type="evidence" value="ECO:0007669"/>
    <property type="project" value="TreeGrafter"/>
</dbReference>
<comment type="caution">
    <text evidence="3">The sequence shown here is derived from an EMBL/GenBank/DDBJ whole genome shotgun (WGS) entry which is preliminary data.</text>
</comment>
<dbReference type="InterPro" id="IPR003837">
    <property type="entry name" value="GatC"/>
</dbReference>
<feature type="region of interest" description="Disordered" evidence="1">
    <location>
        <begin position="164"/>
        <end position="183"/>
    </location>
</feature>